<feature type="binding site" evidence="7">
    <location>
        <begin position="10"/>
        <end position="15"/>
    </location>
    <ligand>
        <name>ATP</name>
        <dbReference type="ChEBI" id="CHEBI:30616"/>
    </ligand>
</feature>
<evidence type="ECO:0000256" key="7">
    <source>
        <dbReference type="HAMAP-Rule" id="MF_00109"/>
    </source>
</evidence>
<dbReference type="STRING" id="413434.SAMN04488132_102485"/>
<dbReference type="RefSeq" id="WP_078830422.1">
    <property type="nucleotide sequence ID" value="NZ_FUWH01000002.1"/>
</dbReference>
<evidence type="ECO:0000313" key="9">
    <source>
        <dbReference type="Proteomes" id="UP000190888"/>
    </source>
</evidence>
<keyword evidence="7" id="KW-0963">Cytoplasm</keyword>
<keyword evidence="9" id="KW-1185">Reference proteome</keyword>
<keyword evidence="7" id="KW-0479">Metal-binding</keyword>
<keyword evidence="7" id="KW-0460">Magnesium</keyword>
<dbReference type="GO" id="GO:0000287">
    <property type="term" value="F:magnesium ion binding"/>
    <property type="evidence" value="ECO:0007669"/>
    <property type="project" value="UniProtKB-UniRule"/>
</dbReference>
<dbReference type="SUPFAM" id="SSF52540">
    <property type="entry name" value="P-loop containing nucleoside triphosphate hydrolases"/>
    <property type="match status" value="1"/>
</dbReference>
<dbReference type="UniPathway" id="UPA00053">
    <property type="reaction ID" value="UER00088"/>
</dbReference>
<dbReference type="OrthoDB" id="9800332at2"/>
<dbReference type="PANTHER" id="PTHR21087">
    <property type="entry name" value="SHIKIMATE KINASE"/>
    <property type="match status" value="1"/>
</dbReference>
<evidence type="ECO:0000256" key="2">
    <source>
        <dbReference type="ARBA" id="ARBA00022679"/>
    </source>
</evidence>
<feature type="binding site" evidence="7">
    <location>
        <position position="117"/>
    </location>
    <ligand>
        <name>ATP</name>
        <dbReference type="ChEBI" id="CHEBI:30616"/>
    </ligand>
</feature>
<dbReference type="Pfam" id="PF01202">
    <property type="entry name" value="SKI"/>
    <property type="match status" value="1"/>
</dbReference>
<comment type="caution">
    <text evidence="7">Lacks conserved residue(s) required for the propagation of feature annotation.</text>
</comment>
<dbReference type="GO" id="GO:0004765">
    <property type="term" value="F:shikimate kinase activity"/>
    <property type="evidence" value="ECO:0007669"/>
    <property type="project" value="UniProtKB-UniRule"/>
</dbReference>
<keyword evidence="4 7" id="KW-0418">Kinase</keyword>
<dbReference type="GO" id="GO:0008652">
    <property type="term" value="P:amino acid biosynthetic process"/>
    <property type="evidence" value="ECO:0007669"/>
    <property type="project" value="UniProtKB-KW"/>
</dbReference>
<accession>A0A1T4LGB0</accession>
<dbReference type="CDD" id="cd00464">
    <property type="entry name" value="SK"/>
    <property type="match status" value="1"/>
</dbReference>
<dbReference type="HAMAP" id="MF_00109">
    <property type="entry name" value="Shikimate_kinase"/>
    <property type="match status" value="1"/>
</dbReference>
<feature type="binding site" evidence="7">
    <location>
        <position position="139"/>
    </location>
    <ligand>
        <name>substrate</name>
    </ligand>
</feature>
<dbReference type="InterPro" id="IPR000623">
    <property type="entry name" value="Shikimate_kinase/TSH1"/>
</dbReference>
<evidence type="ECO:0000256" key="4">
    <source>
        <dbReference type="ARBA" id="ARBA00022777"/>
    </source>
</evidence>
<dbReference type="AlphaFoldDB" id="A0A1T4LGB0"/>
<keyword evidence="5 7" id="KW-0067">ATP-binding</keyword>
<evidence type="ECO:0000256" key="3">
    <source>
        <dbReference type="ARBA" id="ARBA00022741"/>
    </source>
</evidence>
<evidence type="ECO:0000256" key="6">
    <source>
        <dbReference type="ARBA" id="ARBA00023141"/>
    </source>
</evidence>
<keyword evidence="6 7" id="KW-0057">Aromatic amino acid biosynthesis</keyword>
<keyword evidence="2 7" id="KW-0808">Transferase</keyword>
<feature type="binding site" evidence="7">
    <location>
        <position position="78"/>
    </location>
    <ligand>
        <name>substrate</name>
    </ligand>
</feature>
<feature type="binding site" evidence="7">
    <location>
        <position position="56"/>
    </location>
    <ligand>
        <name>substrate</name>
    </ligand>
</feature>
<gene>
    <name evidence="7" type="primary">aroK</name>
    <name evidence="8" type="ORF">SAMN04488132_102485</name>
</gene>
<dbReference type="InterPro" id="IPR031322">
    <property type="entry name" value="Shikimate/glucono_kinase"/>
</dbReference>
<dbReference type="GO" id="GO:0005829">
    <property type="term" value="C:cytosol"/>
    <property type="evidence" value="ECO:0007669"/>
    <property type="project" value="TreeGrafter"/>
</dbReference>
<dbReference type="PRINTS" id="PR01100">
    <property type="entry name" value="SHIKIMTKNASE"/>
</dbReference>
<comment type="cofactor">
    <cofactor evidence="7">
        <name>Mg(2+)</name>
        <dbReference type="ChEBI" id="CHEBI:18420"/>
    </cofactor>
    <text evidence="7">Binds 1 Mg(2+) ion per subunit.</text>
</comment>
<organism evidence="8 9">
    <name type="scientific">Sediminibacterium ginsengisoli</name>
    <dbReference type="NCBI Taxonomy" id="413434"/>
    <lineage>
        <taxon>Bacteria</taxon>
        <taxon>Pseudomonadati</taxon>
        <taxon>Bacteroidota</taxon>
        <taxon>Chitinophagia</taxon>
        <taxon>Chitinophagales</taxon>
        <taxon>Chitinophagaceae</taxon>
        <taxon>Sediminibacterium</taxon>
    </lineage>
</organism>
<evidence type="ECO:0000313" key="8">
    <source>
        <dbReference type="EMBL" id="SJZ53769.1"/>
    </source>
</evidence>
<dbReference type="Proteomes" id="UP000190888">
    <property type="component" value="Unassembled WGS sequence"/>
</dbReference>
<dbReference type="PANTHER" id="PTHR21087:SF16">
    <property type="entry name" value="SHIKIMATE KINASE 1, CHLOROPLASTIC"/>
    <property type="match status" value="1"/>
</dbReference>
<evidence type="ECO:0000256" key="1">
    <source>
        <dbReference type="ARBA" id="ARBA00022605"/>
    </source>
</evidence>
<comment type="subcellular location">
    <subcellularLocation>
        <location evidence="7">Cytoplasm</location>
    </subcellularLocation>
</comment>
<dbReference type="GO" id="GO:0009423">
    <property type="term" value="P:chorismate biosynthetic process"/>
    <property type="evidence" value="ECO:0007669"/>
    <property type="project" value="UniProtKB-UniRule"/>
</dbReference>
<comment type="similarity">
    <text evidence="7">Belongs to the shikimate kinase family.</text>
</comment>
<dbReference type="GO" id="GO:0009073">
    <property type="term" value="P:aromatic amino acid family biosynthetic process"/>
    <property type="evidence" value="ECO:0007669"/>
    <property type="project" value="UniProtKB-KW"/>
</dbReference>
<comment type="pathway">
    <text evidence="7">Metabolic intermediate biosynthesis; chorismate biosynthesis; chorismate from D-erythrose 4-phosphate and phosphoenolpyruvate: step 5/7.</text>
</comment>
<keyword evidence="1 7" id="KW-0028">Amino-acid biosynthesis</keyword>
<dbReference type="EC" id="2.7.1.71" evidence="7"/>
<feature type="binding site" evidence="7">
    <location>
        <position position="14"/>
    </location>
    <ligand>
        <name>Mg(2+)</name>
        <dbReference type="ChEBI" id="CHEBI:18420"/>
    </ligand>
</feature>
<comment type="subunit">
    <text evidence="7">Monomer.</text>
</comment>
<name>A0A1T4LGB0_9BACT</name>
<protein>
    <recommendedName>
        <fullName evidence="7">Shikimate kinase</fullName>
        <shortName evidence="7">SK</shortName>
        <ecNumber evidence="7">2.7.1.71</ecNumber>
    </recommendedName>
</protein>
<evidence type="ECO:0000256" key="5">
    <source>
        <dbReference type="ARBA" id="ARBA00022840"/>
    </source>
</evidence>
<dbReference type="Gene3D" id="3.40.50.300">
    <property type="entry name" value="P-loop containing nucleotide triphosphate hydrolases"/>
    <property type="match status" value="1"/>
</dbReference>
<comment type="catalytic activity">
    <reaction evidence="7">
        <text>shikimate + ATP = 3-phosphoshikimate + ADP + H(+)</text>
        <dbReference type="Rhea" id="RHEA:13121"/>
        <dbReference type="ChEBI" id="CHEBI:15378"/>
        <dbReference type="ChEBI" id="CHEBI:30616"/>
        <dbReference type="ChEBI" id="CHEBI:36208"/>
        <dbReference type="ChEBI" id="CHEBI:145989"/>
        <dbReference type="ChEBI" id="CHEBI:456216"/>
        <dbReference type="EC" id="2.7.1.71"/>
    </reaction>
</comment>
<sequence>MKIFLIGLMGSGKSHWAKKLSKKLKTGGYDLDFVITSHEERSIAEIFAEEGEANFRKTESKLLRWFAEKKSFVLATGGGTPCFNDNMDWMNTQGITIWLDEPVQILAQRLLPEKAHRPLIAGLPDEALQGFLREKLEERRAFYSKATYHLKEGDINDRTFAKIIKEHA</sequence>
<dbReference type="GO" id="GO:0005524">
    <property type="term" value="F:ATP binding"/>
    <property type="evidence" value="ECO:0007669"/>
    <property type="project" value="UniProtKB-UniRule"/>
</dbReference>
<keyword evidence="3 7" id="KW-0547">Nucleotide-binding</keyword>
<feature type="binding site" evidence="7">
    <location>
        <position position="32"/>
    </location>
    <ligand>
        <name>substrate</name>
    </ligand>
</feature>
<comment type="function">
    <text evidence="7">Catalyzes the specific phosphorylation of the 3-hydroxyl group of shikimic acid using ATP as a cosubstrate.</text>
</comment>
<dbReference type="InterPro" id="IPR027417">
    <property type="entry name" value="P-loop_NTPase"/>
</dbReference>
<reference evidence="8 9" key="1">
    <citation type="submission" date="2017-02" db="EMBL/GenBank/DDBJ databases">
        <authorList>
            <person name="Peterson S.W."/>
        </authorList>
    </citation>
    <scope>NUCLEOTIDE SEQUENCE [LARGE SCALE GENOMIC DNA]</scope>
    <source>
        <strain evidence="8 9">DSM 22335</strain>
    </source>
</reference>
<dbReference type="EMBL" id="FUWH01000002">
    <property type="protein sequence ID" value="SJZ53769.1"/>
    <property type="molecule type" value="Genomic_DNA"/>
</dbReference>
<proteinExistence type="inferred from homology"/>